<name>A0A6G1AFR5_CROCR</name>
<accession>A0A6G1AFR5</accession>
<sequence length="107" mass="12462">EDLCNSVNQHFPNDHYLMLQNHSRVKGPLRSQDCPMDFNAMKHEKFVNTFAESAFRPTCKKLSHAECLCSVKRRYPELKKIFLPLSTTYLCEAGFSSYTPIETTYHK</sequence>
<proteinExistence type="predicted"/>
<dbReference type="AlphaFoldDB" id="A0A6G1AFR5"/>
<organism evidence="1 2">
    <name type="scientific">Crocuta crocuta</name>
    <name type="common">Spotted hyena</name>
    <dbReference type="NCBI Taxonomy" id="9678"/>
    <lineage>
        <taxon>Eukaryota</taxon>
        <taxon>Metazoa</taxon>
        <taxon>Chordata</taxon>
        <taxon>Craniata</taxon>
        <taxon>Vertebrata</taxon>
        <taxon>Euteleostomi</taxon>
        <taxon>Mammalia</taxon>
        <taxon>Eutheria</taxon>
        <taxon>Laurasiatheria</taxon>
        <taxon>Carnivora</taxon>
        <taxon>Feliformia</taxon>
        <taxon>Hyaenidae</taxon>
        <taxon>Crocuta</taxon>
    </lineage>
</organism>
<reference evidence="1 2" key="1">
    <citation type="submission" date="2019-11" db="EMBL/GenBank/DDBJ databases">
        <authorList>
            <person name="Yang C."/>
            <person name="Li F."/>
        </authorList>
    </citation>
    <scope>NUCLEOTIDE SEQUENCE [LARGE SCALE GENOMIC DNA]</scope>
    <source>
        <strain evidence="1">KB4526</strain>
        <tissue evidence="1">Muscle</tissue>
    </source>
</reference>
<protein>
    <submittedName>
        <fullName evidence="1">ZBED5 protein</fullName>
    </submittedName>
</protein>
<comment type="caution">
    <text evidence="1">The sequence shown here is derived from an EMBL/GenBank/DDBJ whole genome shotgun (WGS) entry which is preliminary data.</text>
</comment>
<evidence type="ECO:0000313" key="2">
    <source>
        <dbReference type="Proteomes" id="UP000475037"/>
    </source>
</evidence>
<gene>
    <name evidence="1" type="primary">Zbed5_3</name>
    <name evidence="1" type="ORF">FOF47_R22096</name>
</gene>
<dbReference type="Proteomes" id="UP000475037">
    <property type="component" value="Unassembled WGS sequence"/>
</dbReference>
<feature type="non-terminal residue" evidence="1">
    <location>
        <position position="1"/>
    </location>
</feature>
<feature type="non-terminal residue" evidence="1">
    <location>
        <position position="107"/>
    </location>
</feature>
<dbReference type="EMBL" id="VOAJ01005505">
    <property type="protein sequence ID" value="KAF0874414.1"/>
    <property type="molecule type" value="Genomic_DNA"/>
</dbReference>
<evidence type="ECO:0000313" key="1">
    <source>
        <dbReference type="EMBL" id="KAF0874414.1"/>
    </source>
</evidence>
<keyword evidence="2" id="KW-1185">Reference proteome</keyword>